<protein>
    <submittedName>
        <fullName evidence="1">Uncharacterized protein</fullName>
    </submittedName>
</protein>
<evidence type="ECO:0000313" key="2">
    <source>
        <dbReference type="Proteomes" id="UP001315278"/>
    </source>
</evidence>
<dbReference type="EMBL" id="JAFCJH010000074">
    <property type="protein sequence ID" value="MBR0801228.1"/>
    <property type="molecule type" value="Genomic_DNA"/>
</dbReference>
<accession>A0ABS5FWJ0</accession>
<name>A0ABS5FWJ0_9BRAD</name>
<reference evidence="2" key="1">
    <citation type="journal article" date="2021" name="ISME J.">
        <title>Evolutionary origin and ecological implication of a unique nif island in free-living Bradyrhizobium lineages.</title>
        <authorList>
            <person name="Tao J."/>
        </authorList>
    </citation>
    <scope>NUCLEOTIDE SEQUENCE [LARGE SCALE GENOMIC DNA]</scope>
    <source>
        <strain evidence="2">SZCCT0434</strain>
    </source>
</reference>
<evidence type="ECO:0000313" key="1">
    <source>
        <dbReference type="EMBL" id="MBR0801228.1"/>
    </source>
</evidence>
<proteinExistence type="predicted"/>
<dbReference type="RefSeq" id="WP_212495339.1">
    <property type="nucleotide sequence ID" value="NZ_JAFCJH010000074.1"/>
</dbReference>
<gene>
    <name evidence="1" type="ORF">JQ615_38335</name>
</gene>
<organism evidence="1 2">
    <name type="scientific">Bradyrhizobium jicamae</name>
    <dbReference type="NCBI Taxonomy" id="280332"/>
    <lineage>
        <taxon>Bacteria</taxon>
        <taxon>Pseudomonadati</taxon>
        <taxon>Pseudomonadota</taxon>
        <taxon>Alphaproteobacteria</taxon>
        <taxon>Hyphomicrobiales</taxon>
        <taxon>Nitrobacteraceae</taxon>
        <taxon>Bradyrhizobium</taxon>
    </lineage>
</organism>
<keyword evidence="2" id="KW-1185">Reference proteome</keyword>
<dbReference type="Proteomes" id="UP001315278">
    <property type="component" value="Unassembled WGS sequence"/>
</dbReference>
<comment type="caution">
    <text evidence="1">The sequence shown here is derived from an EMBL/GenBank/DDBJ whole genome shotgun (WGS) entry which is preliminary data.</text>
</comment>
<sequence>MVGRNVLSWHDQPSGDATDGLRLIVVEDDRILVEPFDDRLVHRILDALLQGGPLKLQLLPEELEAVAAAFLLPGFVDVLLQALQAVLDRFRAADGGLVVVFLRGGIHRRLGRRGQATRFAYSALEPTAIVREREKVARRPAEILRPVRVNG</sequence>